<dbReference type="PANTHER" id="PTHR18952:SF265">
    <property type="entry name" value="CARBONIC ANHYDRASE"/>
    <property type="match status" value="1"/>
</dbReference>
<dbReference type="PROSITE" id="PS51144">
    <property type="entry name" value="ALPHA_CA_2"/>
    <property type="match status" value="1"/>
</dbReference>
<dbReference type="KEGG" id="doe:DENOEST_0613"/>
<dbReference type="AlphaFoldDB" id="A0A6S6Y5A3"/>
<dbReference type="GO" id="GO:0008270">
    <property type="term" value="F:zinc ion binding"/>
    <property type="evidence" value="ECO:0007669"/>
    <property type="project" value="InterPro"/>
</dbReference>
<protein>
    <recommendedName>
        <fullName evidence="2">carbonic anhydrase</fullName>
        <ecNumber evidence="2">4.2.1.1</ecNumber>
    </recommendedName>
</protein>
<evidence type="ECO:0000313" key="9">
    <source>
        <dbReference type="Proteomes" id="UP000515733"/>
    </source>
</evidence>
<evidence type="ECO:0000256" key="6">
    <source>
        <dbReference type="ARBA" id="ARBA00048348"/>
    </source>
</evidence>
<gene>
    <name evidence="8" type="ORF">DENOEST_0613</name>
</gene>
<dbReference type="InterPro" id="IPR023561">
    <property type="entry name" value="Carbonic_anhydrase_a-class"/>
</dbReference>
<keyword evidence="3" id="KW-0479">Metal-binding</keyword>
<evidence type="ECO:0000313" key="8">
    <source>
        <dbReference type="EMBL" id="CAB1367778.1"/>
    </source>
</evidence>
<evidence type="ECO:0000256" key="2">
    <source>
        <dbReference type="ARBA" id="ARBA00012925"/>
    </source>
</evidence>
<dbReference type="RefSeq" id="WP_145769915.1">
    <property type="nucleotide sequence ID" value="NZ_LR778301.1"/>
</dbReference>
<feature type="domain" description="Alpha-carbonic anhydrase" evidence="7">
    <location>
        <begin position="264"/>
        <end position="486"/>
    </location>
</feature>
<keyword evidence="9" id="KW-1185">Reference proteome</keyword>
<comment type="similarity">
    <text evidence="1">Belongs to the alpha-carbonic anhydrase family.</text>
</comment>
<evidence type="ECO:0000256" key="3">
    <source>
        <dbReference type="ARBA" id="ARBA00022723"/>
    </source>
</evidence>
<accession>A0A6S6Y5A3</accession>
<dbReference type="Proteomes" id="UP000515733">
    <property type="component" value="Chromosome"/>
</dbReference>
<dbReference type="Pfam" id="PF00194">
    <property type="entry name" value="Carb_anhydrase"/>
    <property type="match status" value="1"/>
</dbReference>
<keyword evidence="5" id="KW-0456">Lyase</keyword>
<evidence type="ECO:0000256" key="5">
    <source>
        <dbReference type="ARBA" id="ARBA00023239"/>
    </source>
</evidence>
<dbReference type="EMBL" id="LR778301">
    <property type="protein sequence ID" value="CAB1367778.1"/>
    <property type="molecule type" value="Genomic_DNA"/>
</dbReference>
<evidence type="ECO:0000256" key="1">
    <source>
        <dbReference type="ARBA" id="ARBA00010718"/>
    </source>
</evidence>
<dbReference type="OrthoDB" id="5327615at2"/>
<organism evidence="8 9">
    <name type="scientific">Denitratisoma oestradiolicum</name>
    <dbReference type="NCBI Taxonomy" id="311182"/>
    <lineage>
        <taxon>Bacteria</taxon>
        <taxon>Pseudomonadati</taxon>
        <taxon>Pseudomonadota</taxon>
        <taxon>Betaproteobacteria</taxon>
        <taxon>Nitrosomonadales</taxon>
        <taxon>Sterolibacteriaceae</taxon>
        <taxon>Denitratisoma</taxon>
    </lineage>
</organism>
<keyword evidence="4" id="KW-0862">Zinc</keyword>
<dbReference type="InterPro" id="IPR036398">
    <property type="entry name" value="CA_dom_sf"/>
</dbReference>
<dbReference type="InterPro" id="IPR041891">
    <property type="entry name" value="Alpha_CA_prokaryot-like"/>
</dbReference>
<sequence>MQVNKTVAAAALFCLLATVNAPARAWEKVVQGKQERVDMDTSRIGRSEDGRALAWTRLTLSRAMADAETGTPYTTVEALNSYDCAGGRFATLKRIYLRGETVLRVEPLLAPREMAVGAGGIDAALLAEACKPRSVADLKKAAETSARLAAEALGAKPPSFGVMHAEMVTEGGKAARTTKVADPGPARAEGKVAEAPAESQGPKRFIELPKIDKSQVERPSDELKPAIEDRHARERILATSGPRRVATARKKVEPSPAVEQHRNIHWSYGGEGGPANWSKLRPDFSTCATGNRQSPIDIRESIKVNHDAIRFEYKPTLFRITDNGHSIEVGVSEGNNITVMGRTYELQQMHFHRPSEERIGGRAFDMVAHLVHKDYDGNLAVVAVLLEKGGEHPLIQTLWNNMPLEVGQELLPSDAIDLNNLLPQDQKYFSYMGSLTTPPCSEGVLWLVLRQPVQISAEQIAIFSRLYRNNARPIQPANGRLVKESR</sequence>
<evidence type="ECO:0000259" key="7">
    <source>
        <dbReference type="PROSITE" id="PS51144"/>
    </source>
</evidence>
<evidence type="ECO:0000256" key="4">
    <source>
        <dbReference type="ARBA" id="ARBA00022833"/>
    </source>
</evidence>
<comment type="catalytic activity">
    <reaction evidence="6">
        <text>hydrogencarbonate + H(+) = CO2 + H2O</text>
        <dbReference type="Rhea" id="RHEA:10748"/>
        <dbReference type="ChEBI" id="CHEBI:15377"/>
        <dbReference type="ChEBI" id="CHEBI:15378"/>
        <dbReference type="ChEBI" id="CHEBI:16526"/>
        <dbReference type="ChEBI" id="CHEBI:17544"/>
        <dbReference type="EC" id="4.2.1.1"/>
    </reaction>
</comment>
<dbReference type="SMART" id="SM01057">
    <property type="entry name" value="Carb_anhydrase"/>
    <property type="match status" value="1"/>
</dbReference>
<dbReference type="CDD" id="cd03124">
    <property type="entry name" value="alpha_CA_prokaryotic_like"/>
    <property type="match status" value="1"/>
</dbReference>
<dbReference type="Gene3D" id="3.10.200.10">
    <property type="entry name" value="Alpha carbonic anhydrase"/>
    <property type="match status" value="1"/>
</dbReference>
<dbReference type="GO" id="GO:0004089">
    <property type="term" value="F:carbonate dehydratase activity"/>
    <property type="evidence" value="ECO:0007669"/>
    <property type="project" value="UniProtKB-EC"/>
</dbReference>
<reference evidence="8 9" key="1">
    <citation type="submission" date="2020-03" db="EMBL/GenBank/DDBJ databases">
        <authorList>
            <consortium name="Genoscope - CEA"/>
            <person name="William W."/>
        </authorList>
    </citation>
    <scope>NUCLEOTIDE SEQUENCE [LARGE SCALE GENOMIC DNA]</scope>
    <source>
        <strain evidence="9">DSM 16959</strain>
    </source>
</reference>
<proteinExistence type="inferred from homology"/>
<dbReference type="InterPro" id="IPR001148">
    <property type="entry name" value="CA_dom"/>
</dbReference>
<dbReference type="PANTHER" id="PTHR18952">
    <property type="entry name" value="CARBONIC ANHYDRASE"/>
    <property type="match status" value="1"/>
</dbReference>
<dbReference type="EC" id="4.2.1.1" evidence="2"/>
<name>A0A6S6Y5A3_9PROT</name>
<dbReference type="SUPFAM" id="SSF51069">
    <property type="entry name" value="Carbonic anhydrase"/>
    <property type="match status" value="1"/>
</dbReference>